<dbReference type="InterPro" id="IPR013120">
    <property type="entry name" value="FAR_NAD-bd"/>
</dbReference>
<keyword evidence="2" id="KW-0597">Phosphoprotein</keyword>
<feature type="domain" description="Thioester reductase (TE)" evidence="3">
    <location>
        <begin position="62"/>
        <end position="305"/>
    </location>
</feature>
<accession>A0AAD5JV94</accession>
<evidence type="ECO:0000256" key="2">
    <source>
        <dbReference type="ARBA" id="ARBA00022553"/>
    </source>
</evidence>
<dbReference type="EMBL" id="JAIXMP010000022">
    <property type="protein sequence ID" value="KAI9255772.1"/>
    <property type="molecule type" value="Genomic_DNA"/>
</dbReference>
<protein>
    <submittedName>
        <fullName evidence="4">Male sterility protein-domain-containing protein</fullName>
    </submittedName>
</protein>
<dbReference type="SUPFAM" id="SSF51735">
    <property type="entry name" value="NAD(P)-binding Rossmann-fold domains"/>
    <property type="match status" value="1"/>
</dbReference>
<dbReference type="PANTHER" id="PTHR43439:SF2">
    <property type="entry name" value="ENZYME, PUTATIVE (JCVI)-RELATED"/>
    <property type="match status" value="1"/>
</dbReference>
<keyword evidence="5" id="KW-1185">Reference proteome</keyword>
<dbReference type="Pfam" id="PF07993">
    <property type="entry name" value="NAD_binding_4"/>
    <property type="match status" value="1"/>
</dbReference>
<proteinExistence type="predicted"/>
<organism evidence="4 5">
    <name type="scientific">Phascolomyces articulosus</name>
    <dbReference type="NCBI Taxonomy" id="60185"/>
    <lineage>
        <taxon>Eukaryota</taxon>
        <taxon>Fungi</taxon>
        <taxon>Fungi incertae sedis</taxon>
        <taxon>Mucoromycota</taxon>
        <taxon>Mucoromycotina</taxon>
        <taxon>Mucoromycetes</taxon>
        <taxon>Mucorales</taxon>
        <taxon>Lichtheimiaceae</taxon>
        <taxon>Phascolomyces</taxon>
    </lineage>
</organism>
<evidence type="ECO:0000256" key="1">
    <source>
        <dbReference type="ARBA" id="ARBA00022450"/>
    </source>
</evidence>
<name>A0AAD5JV94_9FUNG</name>
<reference evidence="4" key="2">
    <citation type="submission" date="2023-02" db="EMBL/GenBank/DDBJ databases">
        <authorList>
            <consortium name="DOE Joint Genome Institute"/>
            <person name="Mondo S.J."/>
            <person name="Chang Y."/>
            <person name="Wang Y."/>
            <person name="Ahrendt S."/>
            <person name="Andreopoulos W."/>
            <person name="Barry K."/>
            <person name="Beard J."/>
            <person name="Benny G.L."/>
            <person name="Blankenship S."/>
            <person name="Bonito G."/>
            <person name="Cuomo C."/>
            <person name="Desiro A."/>
            <person name="Gervers K.A."/>
            <person name="Hundley H."/>
            <person name="Kuo A."/>
            <person name="LaButti K."/>
            <person name="Lang B.F."/>
            <person name="Lipzen A."/>
            <person name="O'Donnell K."/>
            <person name="Pangilinan J."/>
            <person name="Reynolds N."/>
            <person name="Sandor L."/>
            <person name="Smith M.W."/>
            <person name="Tsang A."/>
            <person name="Grigoriev I.V."/>
            <person name="Stajich J.E."/>
            <person name="Spatafora J.W."/>
        </authorList>
    </citation>
    <scope>NUCLEOTIDE SEQUENCE</scope>
    <source>
        <strain evidence="4">RSA 2281</strain>
    </source>
</reference>
<dbReference type="InterPro" id="IPR051414">
    <property type="entry name" value="Adenylate-forming_Reductase"/>
</dbReference>
<comment type="caution">
    <text evidence="4">The sequence shown here is derived from an EMBL/GenBank/DDBJ whole genome shotgun (WGS) entry which is preliminary data.</text>
</comment>
<dbReference type="AlphaFoldDB" id="A0AAD5JV94"/>
<evidence type="ECO:0000313" key="5">
    <source>
        <dbReference type="Proteomes" id="UP001209540"/>
    </source>
</evidence>
<dbReference type="PANTHER" id="PTHR43439">
    <property type="entry name" value="PHENYLACETATE-COENZYME A LIGASE"/>
    <property type="match status" value="1"/>
</dbReference>
<reference evidence="4" key="1">
    <citation type="journal article" date="2022" name="IScience">
        <title>Evolution of zygomycete secretomes and the origins of terrestrial fungal ecologies.</title>
        <authorList>
            <person name="Chang Y."/>
            <person name="Wang Y."/>
            <person name="Mondo S."/>
            <person name="Ahrendt S."/>
            <person name="Andreopoulos W."/>
            <person name="Barry K."/>
            <person name="Beard J."/>
            <person name="Benny G.L."/>
            <person name="Blankenship S."/>
            <person name="Bonito G."/>
            <person name="Cuomo C."/>
            <person name="Desiro A."/>
            <person name="Gervers K.A."/>
            <person name="Hundley H."/>
            <person name="Kuo A."/>
            <person name="LaButti K."/>
            <person name="Lang B.F."/>
            <person name="Lipzen A."/>
            <person name="O'Donnell K."/>
            <person name="Pangilinan J."/>
            <person name="Reynolds N."/>
            <person name="Sandor L."/>
            <person name="Smith M.E."/>
            <person name="Tsang A."/>
            <person name="Grigoriev I.V."/>
            <person name="Stajich J.E."/>
            <person name="Spatafora J.W."/>
        </authorList>
    </citation>
    <scope>NUCLEOTIDE SEQUENCE</scope>
    <source>
        <strain evidence="4">RSA 2281</strain>
    </source>
</reference>
<dbReference type="Gene3D" id="3.40.50.720">
    <property type="entry name" value="NAD(P)-binding Rossmann-like Domain"/>
    <property type="match status" value="1"/>
</dbReference>
<gene>
    <name evidence="4" type="ORF">BDA99DRAFT_539907</name>
</gene>
<evidence type="ECO:0000313" key="4">
    <source>
        <dbReference type="EMBL" id="KAI9255772.1"/>
    </source>
</evidence>
<dbReference type="InterPro" id="IPR036291">
    <property type="entry name" value="NAD(P)-bd_dom_sf"/>
</dbReference>
<evidence type="ECO:0000259" key="3">
    <source>
        <dbReference type="Pfam" id="PF07993"/>
    </source>
</evidence>
<keyword evidence="1" id="KW-0596">Phosphopantetheine</keyword>
<dbReference type="Proteomes" id="UP001209540">
    <property type="component" value="Unassembled WGS sequence"/>
</dbReference>
<sequence length="445" mass="50706">MPREKFHQYRNLRTNGNNVVASVYSIINDYIQQADSDFPVIKKHASNTGTANNQVEQQTILLTGATGSLGAFMLRDMIRSSRVKKIYCLVRHNNHNDLDGMKQRLATSFRGRLLSESLINSPKIQVLPMSLNEEPYLGWDQDTYHQVKNEVTIIQHCAWSMNVRESVEHYERDMIRGLYNLVKLAYHETNPTHLHFISSNSATAAWGAPSIPEIPVPHDPTIAMPMGYAYSKYIVERLFDYLAKNKNFPCFVERVGQVLGDTENGVWNPNQPYPLMMLGGSLIHMIPDLMTMHVQWLPVDFASASILDIMLKTINTKRSTSISASNSPSDIDNSNVFHILNPKSVSWNTILEVLRNYGIQFEVVSPQRFVEELDKHPENPAYRVKSFFEARYKAVDSDGKSMPVWETKKTVQVAPVLAKAPSFNTDLLKKYIEYWHTIGFAIPIV</sequence>